<evidence type="ECO:0000313" key="1">
    <source>
        <dbReference type="EMBL" id="KAB8304850.1"/>
    </source>
</evidence>
<evidence type="ECO:0000313" key="2">
    <source>
        <dbReference type="Proteomes" id="UP000326757"/>
    </source>
</evidence>
<dbReference type="Proteomes" id="UP000326757">
    <property type="component" value="Unassembled WGS sequence"/>
</dbReference>
<proteinExistence type="predicted"/>
<name>A0A5N6KLZ0_MONLA</name>
<reference evidence="1 2" key="1">
    <citation type="submission" date="2019-06" db="EMBL/GenBank/DDBJ databases">
        <title>Genome Sequence of the Brown Rot Fungal Pathogen Monilinia laxa.</title>
        <authorList>
            <person name="De Miccolis Angelini R.M."/>
            <person name="Landi L."/>
            <person name="Abate D."/>
            <person name="Pollastro S."/>
            <person name="Romanazzi G."/>
            <person name="Faretra F."/>
        </authorList>
    </citation>
    <scope>NUCLEOTIDE SEQUENCE [LARGE SCALE GENOMIC DNA]</scope>
    <source>
        <strain evidence="1 2">Mlax316</strain>
    </source>
</reference>
<dbReference type="EMBL" id="VIGI01000001">
    <property type="protein sequence ID" value="KAB8304850.1"/>
    <property type="molecule type" value="Genomic_DNA"/>
</dbReference>
<comment type="caution">
    <text evidence="1">The sequence shown here is derived from an EMBL/GenBank/DDBJ whole genome shotgun (WGS) entry which is preliminary data.</text>
</comment>
<gene>
    <name evidence="1" type="ORF">EYC80_004186</name>
</gene>
<dbReference type="AlphaFoldDB" id="A0A5N6KLZ0"/>
<accession>A0A5N6KLZ0</accession>
<sequence length="97" mass="11322">MPIIQRPWRGKSVEFWGMQCSSSGRFNLIWHLLFLQLSASQTSSRKFIQLSGPGITCRSAVIFQFHRIHKHITISSIISQFGRKLNQFLIIDRQVFM</sequence>
<protein>
    <submittedName>
        <fullName evidence="1">Uncharacterized protein</fullName>
    </submittedName>
</protein>
<organism evidence="1 2">
    <name type="scientific">Monilinia laxa</name>
    <name type="common">Brown rot fungus</name>
    <name type="synonym">Sclerotinia laxa</name>
    <dbReference type="NCBI Taxonomy" id="61186"/>
    <lineage>
        <taxon>Eukaryota</taxon>
        <taxon>Fungi</taxon>
        <taxon>Dikarya</taxon>
        <taxon>Ascomycota</taxon>
        <taxon>Pezizomycotina</taxon>
        <taxon>Leotiomycetes</taxon>
        <taxon>Helotiales</taxon>
        <taxon>Sclerotiniaceae</taxon>
        <taxon>Monilinia</taxon>
    </lineage>
</organism>
<keyword evidence="2" id="KW-1185">Reference proteome</keyword>